<feature type="domain" description="Peptidase S54 rhomboid" evidence="8">
    <location>
        <begin position="11"/>
        <end position="147"/>
    </location>
</feature>
<comment type="similarity">
    <text evidence="2">Belongs to the peptidase S54 family.</text>
</comment>
<dbReference type="InterPro" id="IPR035952">
    <property type="entry name" value="Rhomboid-like_sf"/>
</dbReference>
<keyword evidence="6 7" id="KW-0472">Membrane</keyword>
<proteinExistence type="inferred from homology"/>
<protein>
    <recommendedName>
        <fullName evidence="8">Peptidase S54 rhomboid domain-containing protein</fullName>
    </recommendedName>
</protein>
<keyword evidence="5 7" id="KW-1133">Transmembrane helix</keyword>
<dbReference type="PANTHER" id="PTHR45965:SF3">
    <property type="entry name" value="INACTIVE RHOMBOID PROTEIN 1"/>
    <property type="match status" value="1"/>
</dbReference>
<sequence length="223" mass="25276">MIPFANPQNPDQFYRLWTSLFLHGGLVHLVITVIFQMWIMRDLEKLMGAIRITIIYIGSGVAGNLASCTFIPYQVEAGPSGAQFGIAACLLVEVLQSYQMYRHPYLAVLKLCVPLFCFFVLGLLPWFDNWAHIFGFVFGFLLAFALMPYITFGQFDRRRKIITILVCLGAAIGLFTILVIIFYVAPLTNCSWCIYLNCIPFTADFCENMAVELKKNATYSAYI</sequence>
<dbReference type="GO" id="GO:0004252">
    <property type="term" value="F:serine-type endopeptidase activity"/>
    <property type="evidence" value="ECO:0007669"/>
    <property type="project" value="InterPro"/>
</dbReference>
<evidence type="ECO:0000256" key="3">
    <source>
        <dbReference type="ARBA" id="ARBA00022692"/>
    </source>
</evidence>
<dbReference type="GO" id="GO:0050708">
    <property type="term" value="P:regulation of protein secretion"/>
    <property type="evidence" value="ECO:0007669"/>
    <property type="project" value="TreeGrafter"/>
</dbReference>
<feature type="transmembrane region" description="Helical" evidence="7">
    <location>
        <begin position="52"/>
        <end position="75"/>
    </location>
</feature>
<evidence type="ECO:0000256" key="2">
    <source>
        <dbReference type="ARBA" id="ARBA00009045"/>
    </source>
</evidence>
<keyword evidence="3 7" id="KW-0812">Transmembrane</keyword>
<keyword evidence="4" id="KW-0256">Endoplasmic reticulum</keyword>
<gene>
    <name evidence="9" type="primary">ORF137220</name>
</gene>
<organism evidence="9">
    <name type="scientific">Arion vulgaris</name>
    <dbReference type="NCBI Taxonomy" id="1028688"/>
    <lineage>
        <taxon>Eukaryota</taxon>
        <taxon>Metazoa</taxon>
        <taxon>Spiralia</taxon>
        <taxon>Lophotrochozoa</taxon>
        <taxon>Mollusca</taxon>
        <taxon>Gastropoda</taxon>
        <taxon>Heterobranchia</taxon>
        <taxon>Euthyneura</taxon>
        <taxon>Panpulmonata</taxon>
        <taxon>Eupulmonata</taxon>
        <taxon>Stylommatophora</taxon>
        <taxon>Helicina</taxon>
        <taxon>Arionoidea</taxon>
        <taxon>Arionidae</taxon>
        <taxon>Arion</taxon>
    </lineage>
</organism>
<feature type="transmembrane region" description="Helical" evidence="7">
    <location>
        <begin position="20"/>
        <end position="40"/>
    </location>
</feature>
<dbReference type="AlphaFoldDB" id="A0A0B7ARJ9"/>
<dbReference type="EMBL" id="HACG01036603">
    <property type="protein sequence ID" value="CEK83468.1"/>
    <property type="molecule type" value="Transcribed_RNA"/>
</dbReference>
<feature type="transmembrane region" description="Helical" evidence="7">
    <location>
        <begin position="81"/>
        <end position="98"/>
    </location>
</feature>
<name>A0A0B7ARJ9_9EUPU</name>
<dbReference type="GO" id="GO:0042058">
    <property type="term" value="P:regulation of epidermal growth factor receptor signaling pathway"/>
    <property type="evidence" value="ECO:0007669"/>
    <property type="project" value="TreeGrafter"/>
</dbReference>
<evidence type="ECO:0000256" key="1">
    <source>
        <dbReference type="ARBA" id="ARBA00004477"/>
    </source>
</evidence>
<reference evidence="9" key="1">
    <citation type="submission" date="2014-12" db="EMBL/GenBank/DDBJ databases">
        <title>Insight into the proteome of Arion vulgaris.</title>
        <authorList>
            <person name="Aradska J."/>
            <person name="Bulat T."/>
            <person name="Smidak R."/>
            <person name="Sarate P."/>
            <person name="Gangsoo J."/>
            <person name="Sialana F."/>
            <person name="Bilban M."/>
            <person name="Lubec G."/>
        </authorList>
    </citation>
    <scope>NUCLEOTIDE SEQUENCE</scope>
    <source>
        <tissue evidence="9">Skin</tissue>
    </source>
</reference>
<feature type="transmembrane region" description="Helical" evidence="7">
    <location>
        <begin position="130"/>
        <end position="150"/>
    </location>
</feature>
<evidence type="ECO:0000256" key="5">
    <source>
        <dbReference type="ARBA" id="ARBA00022989"/>
    </source>
</evidence>
<evidence type="ECO:0000256" key="4">
    <source>
        <dbReference type="ARBA" id="ARBA00022824"/>
    </source>
</evidence>
<dbReference type="Gene3D" id="1.20.1540.10">
    <property type="entry name" value="Rhomboid-like"/>
    <property type="match status" value="1"/>
</dbReference>
<feature type="transmembrane region" description="Helical" evidence="7">
    <location>
        <begin position="162"/>
        <end position="185"/>
    </location>
</feature>
<dbReference type="InterPro" id="IPR022764">
    <property type="entry name" value="Peptidase_S54_rhomboid_dom"/>
</dbReference>
<comment type="subcellular location">
    <subcellularLocation>
        <location evidence="1">Endoplasmic reticulum membrane</location>
        <topology evidence="1">Multi-pass membrane protein</topology>
    </subcellularLocation>
</comment>
<dbReference type="FunFam" id="1.20.1540.10:FF:000025">
    <property type="entry name" value="Putative rhomboid family"/>
    <property type="match status" value="1"/>
</dbReference>
<evidence type="ECO:0000256" key="7">
    <source>
        <dbReference type="SAM" id="Phobius"/>
    </source>
</evidence>
<evidence type="ECO:0000259" key="8">
    <source>
        <dbReference type="Pfam" id="PF01694"/>
    </source>
</evidence>
<dbReference type="GO" id="GO:0005789">
    <property type="term" value="C:endoplasmic reticulum membrane"/>
    <property type="evidence" value="ECO:0007669"/>
    <property type="project" value="UniProtKB-SubCell"/>
</dbReference>
<evidence type="ECO:0000256" key="6">
    <source>
        <dbReference type="ARBA" id="ARBA00023136"/>
    </source>
</evidence>
<evidence type="ECO:0000313" key="9">
    <source>
        <dbReference type="EMBL" id="CEK83468.1"/>
    </source>
</evidence>
<feature type="transmembrane region" description="Helical" evidence="7">
    <location>
        <begin position="105"/>
        <end position="124"/>
    </location>
</feature>
<dbReference type="PANTHER" id="PTHR45965">
    <property type="entry name" value="INACTIVE RHOMBOID PROTEIN"/>
    <property type="match status" value="1"/>
</dbReference>
<dbReference type="Pfam" id="PF01694">
    <property type="entry name" value="Rhomboid"/>
    <property type="match status" value="1"/>
</dbReference>
<dbReference type="SUPFAM" id="SSF144091">
    <property type="entry name" value="Rhomboid-like"/>
    <property type="match status" value="1"/>
</dbReference>
<accession>A0A0B7ARJ9</accession>
<dbReference type="InterPro" id="IPR051512">
    <property type="entry name" value="Inactive_Rhomboid"/>
</dbReference>